<comment type="catalytic activity">
    <reaction evidence="10">
        <text>ITP + H2O = IMP + diphosphate + H(+)</text>
        <dbReference type="Rhea" id="RHEA:29399"/>
        <dbReference type="ChEBI" id="CHEBI:15377"/>
        <dbReference type="ChEBI" id="CHEBI:15378"/>
        <dbReference type="ChEBI" id="CHEBI:33019"/>
        <dbReference type="ChEBI" id="CHEBI:58053"/>
        <dbReference type="ChEBI" id="CHEBI:61402"/>
        <dbReference type="EC" id="3.6.1.66"/>
    </reaction>
</comment>
<dbReference type="InterPro" id="IPR029001">
    <property type="entry name" value="ITPase-like_fam"/>
</dbReference>
<dbReference type="InterPro" id="IPR002637">
    <property type="entry name" value="RdgB/HAM1"/>
</dbReference>
<dbReference type="GO" id="GO:0035870">
    <property type="term" value="F:dITP diphosphatase activity"/>
    <property type="evidence" value="ECO:0007669"/>
    <property type="project" value="UniProtKB-UniRule"/>
</dbReference>
<dbReference type="SUPFAM" id="SSF52972">
    <property type="entry name" value="ITPase-like"/>
    <property type="match status" value="1"/>
</dbReference>
<keyword evidence="6 10" id="KW-0460">Magnesium</keyword>
<dbReference type="PANTHER" id="PTHR11067">
    <property type="entry name" value="INOSINE TRIPHOSPHATE PYROPHOSPHATASE/HAM1 PROTEIN"/>
    <property type="match status" value="1"/>
</dbReference>
<dbReference type="NCBIfam" id="NF011397">
    <property type="entry name" value="PRK14822.1"/>
    <property type="match status" value="1"/>
</dbReference>
<evidence type="ECO:0000313" key="12">
    <source>
        <dbReference type="EMBL" id="KAA0258397.1"/>
    </source>
</evidence>
<evidence type="ECO:0000256" key="5">
    <source>
        <dbReference type="ARBA" id="ARBA00022801"/>
    </source>
</evidence>
<dbReference type="HAMAP" id="MF_01405">
    <property type="entry name" value="Non_canon_purine_NTPase"/>
    <property type="match status" value="1"/>
</dbReference>
<evidence type="ECO:0000313" key="13">
    <source>
        <dbReference type="Proteomes" id="UP000322876"/>
    </source>
</evidence>
<dbReference type="AlphaFoldDB" id="A0A5A8F318"/>
<dbReference type="OrthoDB" id="9807456at2"/>
<evidence type="ECO:0000256" key="1">
    <source>
        <dbReference type="ARBA" id="ARBA00008023"/>
    </source>
</evidence>
<dbReference type="CDD" id="cd00515">
    <property type="entry name" value="HAM1"/>
    <property type="match status" value="1"/>
</dbReference>
<feature type="binding site" evidence="10">
    <location>
        <position position="174"/>
    </location>
    <ligand>
        <name>substrate</name>
    </ligand>
</feature>
<dbReference type="Pfam" id="PF01725">
    <property type="entry name" value="Ham1p_like"/>
    <property type="match status" value="1"/>
</dbReference>
<comment type="similarity">
    <text evidence="1 10 11">Belongs to the HAM1 NTPase family.</text>
</comment>
<feature type="binding site" evidence="10">
    <location>
        <begin position="179"/>
        <end position="180"/>
    </location>
    <ligand>
        <name>substrate</name>
    </ligand>
</feature>
<comment type="caution">
    <text evidence="12">The sequence shown here is derived from an EMBL/GenBank/DDBJ whole genome shotgun (WGS) entry which is preliminary data.</text>
</comment>
<evidence type="ECO:0000256" key="11">
    <source>
        <dbReference type="RuleBase" id="RU003781"/>
    </source>
</evidence>
<dbReference type="GO" id="GO:0009146">
    <property type="term" value="P:purine nucleoside triphosphate catabolic process"/>
    <property type="evidence" value="ECO:0007669"/>
    <property type="project" value="UniProtKB-UniRule"/>
</dbReference>
<evidence type="ECO:0000256" key="2">
    <source>
        <dbReference type="ARBA" id="ARBA00011738"/>
    </source>
</evidence>
<proteinExistence type="inferred from homology"/>
<accession>A0A5A8F318</accession>
<feature type="binding site" evidence="10">
    <location>
        <position position="70"/>
    </location>
    <ligand>
        <name>substrate</name>
    </ligand>
</feature>
<comment type="subunit">
    <text evidence="2 10">Homodimer.</text>
</comment>
<feature type="binding site" evidence="10">
    <location>
        <position position="69"/>
    </location>
    <ligand>
        <name>Mg(2+)</name>
        <dbReference type="ChEBI" id="CHEBI:18420"/>
    </ligand>
</feature>
<dbReference type="EMBL" id="VFJB01000004">
    <property type="protein sequence ID" value="KAA0258397.1"/>
    <property type="molecule type" value="Genomic_DNA"/>
</dbReference>
<evidence type="ECO:0000256" key="6">
    <source>
        <dbReference type="ARBA" id="ARBA00022842"/>
    </source>
</evidence>
<keyword evidence="7 10" id="KW-0546">Nucleotide metabolism</keyword>
<comment type="function">
    <text evidence="10">Pyrophosphatase that catalyzes the hydrolysis of nucleoside triphosphates to their monophosphate derivatives, with a high preference for the non-canonical purine nucleotides XTP (xanthosine triphosphate), dITP (deoxyinosine triphosphate) and ITP. Seems to function as a house-cleaning enzyme that removes non-canonical purine nucleotides from the nucleotide pool, thus preventing their incorporation into DNA/RNA and avoiding chromosomal lesions.</text>
</comment>
<organism evidence="12 13">
    <name type="scientific">Deferribacter autotrophicus</name>
    <dbReference type="NCBI Taxonomy" id="500465"/>
    <lineage>
        <taxon>Bacteria</taxon>
        <taxon>Pseudomonadati</taxon>
        <taxon>Deferribacterota</taxon>
        <taxon>Deferribacteres</taxon>
        <taxon>Deferribacterales</taxon>
        <taxon>Deferribacteraceae</taxon>
        <taxon>Deferribacter</taxon>
    </lineage>
</organism>
<dbReference type="NCBIfam" id="TIGR00042">
    <property type="entry name" value="RdgB/HAM1 family non-canonical purine NTP pyrophosphatase"/>
    <property type="match status" value="1"/>
</dbReference>
<dbReference type="EC" id="3.6.1.66" evidence="10"/>
<dbReference type="GO" id="GO:0005829">
    <property type="term" value="C:cytosol"/>
    <property type="evidence" value="ECO:0007669"/>
    <property type="project" value="TreeGrafter"/>
</dbReference>
<protein>
    <recommendedName>
        <fullName evidence="10">dITP/XTP pyrophosphatase</fullName>
        <ecNumber evidence="10">3.6.1.66</ecNumber>
    </recommendedName>
    <alternativeName>
        <fullName evidence="10">Non-canonical purine NTP pyrophosphatase</fullName>
    </alternativeName>
    <alternativeName>
        <fullName evidence="10">Non-standard purine NTP pyrophosphatase</fullName>
    </alternativeName>
    <alternativeName>
        <fullName evidence="10">Nucleoside-triphosphate diphosphatase</fullName>
    </alternativeName>
    <alternativeName>
        <fullName evidence="10">Nucleoside-triphosphate pyrophosphatase</fullName>
        <shortName evidence="10">NTPase</shortName>
    </alternativeName>
</protein>
<dbReference type="InterPro" id="IPR020922">
    <property type="entry name" value="dITP/XTP_pyrophosphatase"/>
</dbReference>
<feature type="binding site" evidence="10">
    <location>
        <position position="40"/>
    </location>
    <ligand>
        <name>Mg(2+)</name>
        <dbReference type="ChEBI" id="CHEBI:18420"/>
    </ligand>
</feature>
<reference evidence="12 13" key="1">
    <citation type="submission" date="2019-06" db="EMBL/GenBank/DDBJ databases">
        <title>Genomic insights into carbon and energy metabolism of Deferribacter autotrophicus revealed new metabolic traits in the phylum Deferribacteres.</title>
        <authorList>
            <person name="Slobodkin A.I."/>
            <person name="Slobodkina G.B."/>
            <person name="Allioux M."/>
            <person name="Alain K."/>
            <person name="Jebbar M."/>
            <person name="Shadrin V."/>
            <person name="Kublanov I.V."/>
            <person name="Toshchakov S.V."/>
            <person name="Bonch-Osmolovskaya E.A."/>
        </authorList>
    </citation>
    <scope>NUCLEOTIDE SEQUENCE [LARGE SCALE GENOMIC DNA]</scope>
    <source>
        <strain evidence="12 13">SL50</strain>
    </source>
</reference>
<feature type="binding site" evidence="10">
    <location>
        <begin position="8"/>
        <end position="13"/>
    </location>
    <ligand>
        <name>substrate</name>
    </ligand>
</feature>
<keyword evidence="5 10" id="KW-0378">Hydrolase</keyword>
<evidence type="ECO:0000256" key="7">
    <source>
        <dbReference type="ARBA" id="ARBA00023080"/>
    </source>
</evidence>
<evidence type="ECO:0000256" key="9">
    <source>
        <dbReference type="ARBA" id="ARBA00052017"/>
    </source>
</evidence>
<comment type="catalytic activity">
    <reaction evidence="8 10">
        <text>dITP + H2O = dIMP + diphosphate + H(+)</text>
        <dbReference type="Rhea" id="RHEA:28342"/>
        <dbReference type="ChEBI" id="CHEBI:15377"/>
        <dbReference type="ChEBI" id="CHEBI:15378"/>
        <dbReference type="ChEBI" id="CHEBI:33019"/>
        <dbReference type="ChEBI" id="CHEBI:61194"/>
        <dbReference type="ChEBI" id="CHEBI:61382"/>
        <dbReference type="EC" id="3.6.1.66"/>
    </reaction>
</comment>
<dbReference type="GO" id="GO:0046872">
    <property type="term" value="F:metal ion binding"/>
    <property type="evidence" value="ECO:0007669"/>
    <property type="project" value="UniProtKB-KW"/>
</dbReference>
<comment type="cofactor">
    <cofactor evidence="10">
        <name>Mg(2+)</name>
        <dbReference type="ChEBI" id="CHEBI:18420"/>
    </cofactor>
    <text evidence="10">Binds 1 Mg(2+) ion per subunit.</text>
</comment>
<comment type="catalytic activity">
    <reaction evidence="9 10">
        <text>XTP + H2O = XMP + diphosphate + H(+)</text>
        <dbReference type="Rhea" id="RHEA:28610"/>
        <dbReference type="ChEBI" id="CHEBI:15377"/>
        <dbReference type="ChEBI" id="CHEBI:15378"/>
        <dbReference type="ChEBI" id="CHEBI:33019"/>
        <dbReference type="ChEBI" id="CHEBI:57464"/>
        <dbReference type="ChEBI" id="CHEBI:61314"/>
        <dbReference type="EC" id="3.6.1.66"/>
    </reaction>
</comment>
<sequence length="195" mass="21606">MKKLFVATKNKGKLKEIAEILKPIEVLSAFDVINENVDVEESGATFEENAKLKGETLSKFVEGYIIADDSGLEVDALNGAPGVFSARFAGENATDEENNRLLLDKLKGVPLEKRGAKFVCVIALCKDGETVATFRGECEGRIAFEMRGSNGFGYDPLFLLSDGRTMAELEAEEKNEISHRRKALEQLKFYLNNEF</sequence>
<dbReference type="GO" id="GO:0000166">
    <property type="term" value="F:nucleotide binding"/>
    <property type="evidence" value="ECO:0007669"/>
    <property type="project" value="UniProtKB-KW"/>
</dbReference>
<dbReference type="Proteomes" id="UP000322876">
    <property type="component" value="Unassembled WGS sequence"/>
</dbReference>
<name>A0A5A8F318_9BACT</name>
<dbReference type="PANTHER" id="PTHR11067:SF9">
    <property type="entry name" value="INOSINE TRIPHOSPHATE PYROPHOSPHATASE"/>
    <property type="match status" value="1"/>
</dbReference>
<dbReference type="GO" id="GO:0036220">
    <property type="term" value="F:ITP diphosphatase activity"/>
    <property type="evidence" value="ECO:0007669"/>
    <property type="project" value="UniProtKB-UniRule"/>
</dbReference>
<gene>
    <name evidence="12" type="ORF">FHQ18_04355</name>
</gene>
<keyword evidence="3 10" id="KW-0479">Metal-binding</keyword>
<feature type="binding site" evidence="10">
    <location>
        <begin position="152"/>
        <end position="155"/>
    </location>
    <ligand>
        <name>substrate</name>
    </ligand>
</feature>
<evidence type="ECO:0000256" key="8">
    <source>
        <dbReference type="ARBA" id="ARBA00051875"/>
    </source>
</evidence>
<evidence type="ECO:0000256" key="3">
    <source>
        <dbReference type="ARBA" id="ARBA00022723"/>
    </source>
</evidence>
<feature type="active site" description="Proton acceptor" evidence="10">
    <location>
        <position position="69"/>
    </location>
</feature>
<dbReference type="GO" id="GO:0036222">
    <property type="term" value="F:XTP diphosphatase activity"/>
    <property type="evidence" value="ECO:0007669"/>
    <property type="project" value="UniProtKB-UniRule"/>
</dbReference>
<dbReference type="GO" id="GO:0009117">
    <property type="term" value="P:nucleotide metabolic process"/>
    <property type="evidence" value="ECO:0007669"/>
    <property type="project" value="UniProtKB-KW"/>
</dbReference>
<dbReference type="GO" id="GO:0017111">
    <property type="term" value="F:ribonucleoside triphosphate phosphatase activity"/>
    <property type="evidence" value="ECO:0007669"/>
    <property type="project" value="InterPro"/>
</dbReference>
<evidence type="ECO:0000256" key="10">
    <source>
        <dbReference type="HAMAP-Rule" id="MF_01405"/>
    </source>
</evidence>
<dbReference type="FunFam" id="3.90.950.10:FF:000001">
    <property type="entry name" value="dITP/XTP pyrophosphatase"/>
    <property type="match status" value="1"/>
</dbReference>
<evidence type="ECO:0000256" key="4">
    <source>
        <dbReference type="ARBA" id="ARBA00022741"/>
    </source>
</evidence>
<keyword evidence="4 10" id="KW-0547">Nucleotide-binding</keyword>
<dbReference type="RefSeq" id="WP_149265954.1">
    <property type="nucleotide sequence ID" value="NZ_VFJB01000004.1"/>
</dbReference>
<dbReference type="Gene3D" id="3.90.950.10">
    <property type="match status" value="1"/>
</dbReference>
<keyword evidence="13" id="KW-1185">Reference proteome</keyword>